<evidence type="ECO:0000256" key="1">
    <source>
        <dbReference type="SAM" id="SignalP"/>
    </source>
</evidence>
<evidence type="ECO:0000313" key="3">
    <source>
        <dbReference type="EMBL" id="MEA5260640.1"/>
    </source>
</evidence>
<name>A0ABU5QU50_9BACT</name>
<dbReference type="RefSeq" id="WP_323253342.1">
    <property type="nucleotide sequence ID" value="NZ_JAYFUL010000061.1"/>
</dbReference>
<evidence type="ECO:0000313" key="4">
    <source>
        <dbReference type="Proteomes" id="UP001304671"/>
    </source>
</evidence>
<evidence type="ECO:0000259" key="2">
    <source>
        <dbReference type="Pfam" id="PF14730"/>
    </source>
</evidence>
<keyword evidence="1" id="KW-0732">Signal</keyword>
<protein>
    <submittedName>
        <fullName evidence="3">DUF4468 domain-containing protein</fullName>
    </submittedName>
</protein>
<proteinExistence type="predicted"/>
<feature type="domain" description="DUF4468" evidence="2">
    <location>
        <begin position="29"/>
        <end position="106"/>
    </location>
</feature>
<accession>A0ABU5QU50</accession>
<feature type="signal peptide" evidence="1">
    <location>
        <begin position="1"/>
        <end position="19"/>
    </location>
</feature>
<dbReference type="Gene3D" id="3.30.530.80">
    <property type="match status" value="1"/>
</dbReference>
<dbReference type="Proteomes" id="UP001304671">
    <property type="component" value="Unassembled WGS sequence"/>
</dbReference>
<feature type="chain" id="PRO_5045214493" evidence="1">
    <location>
        <begin position="20"/>
        <end position="198"/>
    </location>
</feature>
<dbReference type="InterPro" id="IPR027823">
    <property type="entry name" value="DUF4468"/>
</dbReference>
<keyword evidence="4" id="KW-1185">Reference proteome</keyword>
<comment type="caution">
    <text evidence="3">The sequence shown here is derived from an EMBL/GenBank/DDBJ whole genome shotgun (WGS) entry which is preliminary data.</text>
</comment>
<gene>
    <name evidence="3" type="ORF">VB264_22775</name>
</gene>
<dbReference type="Pfam" id="PF14730">
    <property type="entry name" value="DUF4468"/>
    <property type="match status" value="1"/>
</dbReference>
<sequence>MKKTLIIALSLLISTYTFCQTPSSFDREEVVEVKNTKAKLYANAQTWIAKTFGDYKAVIQFEDKEQGRLIIKGLSDLDLRSYPNFNYTITIDVKESKYRYSINDIKMGFGISDSRIADSYFPLERDIKGVKTIKVGLDSILALSTNSMSKKVLKKHEEEVNSYKRAYQSYSFRISKVNDILDDISNSLKTAMKSNDDF</sequence>
<reference evidence="3 4" key="1">
    <citation type="submission" date="2023-12" db="EMBL/GenBank/DDBJ databases">
        <title>Novel species of the genus Arcicella isolated from rivers.</title>
        <authorList>
            <person name="Lu H."/>
        </authorList>
    </citation>
    <scope>NUCLEOTIDE SEQUENCE [LARGE SCALE GENOMIC DNA]</scope>
    <source>
        <strain evidence="3 4">LMG 21963</strain>
    </source>
</reference>
<dbReference type="EMBL" id="JAYFUL010000061">
    <property type="protein sequence ID" value="MEA5260640.1"/>
    <property type="molecule type" value="Genomic_DNA"/>
</dbReference>
<organism evidence="3 4">
    <name type="scientific">Arcicella aquatica</name>
    <dbReference type="NCBI Taxonomy" id="217141"/>
    <lineage>
        <taxon>Bacteria</taxon>
        <taxon>Pseudomonadati</taxon>
        <taxon>Bacteroidota</taxon>
        <taxon>Cytophagia</taxon>
        <taxon>Cytophagales</taxon>
        <taxon>Flectobacillaceae</taxon>
        <taxon>Arcicella</taxon>
    </lineage>
</organism>